<evidence type="ECO:0008006" key="4">
    <source>
        <dbReference type="Google" id="ProtNLM"/>
    </source>
</evidence>
<dbReference type="GO" id="GO:0009055">
    <property type="term" value="F:electron transfer activity"/>
    <property type="evidence" value="ECO:0007669"/>
    <property type="project" value="InterPro"/>
</dbReference>
<feature type="chain" id="PRO_5023108581" description="Cytochrome C" evidence="1">
    <location>
        <begin position="29"/>
        <end position="320"/>
    </location>
</feature>
<proteinExistence type="predicted"/>
<dbReference type="GO" id="GO:0020037">
    <property type="term" value="F:heme binding"/>
    <property type="evidence" value="ECO:0007669"/>
    <property type="project" value="InterPro"/>
</dbReference>
<evidence type="ECO:0000313" key="3">
    <source>
        <dbReference type="Proteomes" id="UP000322214"/>
    </source>
</evidence>
<dbReference type="Proteomes" id="UP000322214">
    <property type="component" value="Chromosome"/>
</dbReference>
<dbReference type="InterPro" id="IPR010980">
    <property type="entry name" value="Cyt_c/b562"/>
</dbReference>
<name>A0A5B9PD87_9BACT</name>
<dbReference type="EMBL" id="CP042912">
    <property type="protein sequence ID" value="QEG23060.1"/>
    <property type="molecule type" value="Genomic_DNA"/>
</dbReference>
<dbReference type="KEGG" id="mff:MFFC18_29520"/>
<accession>A0A5B9PD87</accession>
<dbReference type="OrthoDB" id="290618at2"/>
<dbReference type="AlphaFoldDB" id="A0A5B9PD87"/>
<dbReference type="SUPFAM" id="SSF47175">
    <property type="entry name" value="Cytochromes"/>
    <property type="match status" value="1"/>
</dbReference>
<evidence type="ECO:0000313" key="2">
    <source>
        <dbReference type="EMBL" id="QEG23060.1"/>
    </source>
</evidence>
<keyword evidence="3" id="KW-1185">Reference proteome</keyword>
<dbReference type="GO" id="GO:0022900">
    <property type="term" value="P:electron transport chain"/>
    <property type="evidence" value="ECO:0007669"/>
    <property type="project" value="InterPro"/>
</dbReference>
<keyword evidence="1" id="KW-0732">Signal</keyword>
<dbReference type="GO" id="GO:0005506">
    <property type="term" value="F:iron ion binding"/>
    <property type="evidence" value="ECO:0007669"/>
    <property type="project" value="InterPro"/>
</dbReference>
<evidence type="ECO:0000256" key="1">
    <source>
        <dbReference type="SAM" id="SignalP"/>
    </source>
</evidence>
<feature type="signal peptide" evidence="1">
    <location>
        <begin position="1"/>
        <end position="28"/>
    </location>
</feature>
<protein>
    <recommendedName>
        <fullName evidence="4">Cytochrome C</fullName>
    </recommendedName>
</protein>
<reference evidence="2 3" key="1">
    <citation type="submission" date="2019-08" db="EMBL/GenBank/DDBJ databases">
        <title>Deep-cultivation of Planctomycetes and their phenomic and genomic characterization uncovers novel biology.</title>
        <authorList>
            <person name="Wiegand S."/>
            <person name="Jogler M."/>
            <person name="Boedeker C."/>
            <person name="Pinto D."/>
            <person name="Vollmers J."/>
            <person name="Rivas-Marin E."/>
            <person name="Kohn T."/>
            <person name="Peeters S.H."/>
            <person name="Heuer A."/>
            <person name="Rast P."/>
            <person name="Oberbeckmann S."/>
            <person name="Bunk B."/>
            <person name="Jeske O."/>
            <person name="Meyerdierks A."/>
            <person name="Storesund J.E."/>
            <person name="Kallscheuer N."/>
            <person name="Luecker S."/>
            <person name="Lage O.M."/>
            <person name="Pohl T."/>
            <person name="Merkel B.J."/>
            <person name="Hornburger P."/>
            <person name="Mueller R.-W."/>
            <person name="Bruemmer F."/>
            <person name="Labrenz M."/>
            <person name="Spormann A.M."/>
            <person name="Op den Camp H."/>
            <person name="Overmann J."/>
            <person name="Amann R."/>
            <person name="Jetten M.S.M."/>
            <person name="Mascher T."/>
            <person name="Medema M.H."/>
            <person name="Devos D.P."/>
            <person name="Kaster A.-K."/>
            <person name="Ovreas L."/>
            <person name="Rohde M."/>
            <person name="Galperin M.Y."/>
            <person name="Jogler C."/>
        </authorList>
    </citation>
    <scope>NUCLEOTIDE SEQUENCE [LARGE SCALE GENOMIC DNA]</scope>
    <source>
        <strain evidence="2 3">FC18</strain>
    </source>
</reference>
<dbReference type="InterPro" id="IPR002321">
    <property type="entry name" value="Cyt_c_II"/>
</dbReference>
<sequence precursor="true">MKSLIQITFAISLIAVSLSLAVAQEESAEPPKKIRKVQRVAKPSFETPKDDVYFQNIFEDGIVGERPESSSAANMAASGDANAEDNAAANSTGWSMLIDGTTIEDEIKSLNQALAKSVTSPVKFKTAYNDVRQSMSLLSMSFAIIREYDGEVRWKDHAAAAQAALQQAATNARSNTVQAFNYCNARKFDLEDLVRGGSFAEIEKPPEELQWSDVIGRNETMERLGTSDELLKQWTADQQTFSKQRDDIISEAQWVAAIAAVIAQEGMDDADVDEYVAYCDAMKKSALDTVAAAKSDDFEAASKFANLVSQSCNNCHEDWR</sequence>
<organism evidence="2 3">
    <name type="scientific">Mariniblastus fucicola</name>
    <dbReference type="NCBI Taxonomy" id="980251"/>
    <lineage>
        <taxon>Bacteria</taxon>
        <taxon>Pseudomonadati</taxon>
        <taxon>Planctomycetota</taxon>
        <taxon>Planctomycetia</taxon>
        <taxon>Pirellulales</taxon>
        <taxon>Pirellulaceae</taxon>
        <taxon>Mariniblastus</taxon>
    </lineage>
</organism>
<dbReference type="RefSeq" id="WP_075086015.1">
    <property type="nucleotide sequence ID" value="NZ_CP042912.1"/>
</dbReference>
<dbReference type="PROSITE" id="PS51009">
    <property type="entry name" value="CYTCII"/>
    <property type="match status" value="1"/>
</dbReference>
<gene>
    <name evidence="2" type="ORF">MFFC18_29520</name>
</gene>